<comment type="similarity">
    <text evidence="8">Belongs to the DnaA family.</text>
</comment>
<comment type="function">
    <text evidence="7">Plays an essential role in the initiation and regulation of chromosomal replication. ATP-DnaA binds to the origin of replication (oriC) to initiate formation of the DNA replication initiation complex once per cell cycle. Binds the DnaA box (a 9 base pair repeat at the origin) and separates the double-stranded (ds)DNA. Forms a right-handed helical filament on oriC DNA; dsDNA binds to the exterior of the filament while single-stranded (ss)DNA is stabiized in the filament's interior. The ATP-DnaA-oriC complex binds and stabilizes one strand of the AT-rich DNA unwinding element (DUE), permitting loading of DNA polymerase. After initiation quickly degrades to an ADP-DnaA complex that is not apt for DNA replication. Binds acidic phospholipids.</text>
</comment>
<proteinExistence type="inferred from homology"/>
<dbReference type="Pfam" id="PF08299">
    <property type="entry name" value="Bac_DnaA_C"/>
    <property type="match status" value="1"/>
</dbReference>
<dbReference type="PROSITE" id="PS01008">
    <property type="entry name" value="DNAA"/>
    <property type="match status" value="1"/>
</dbReference>
<dbReference type="Gene3D" id="3.40.50.300">
    <property type="entry name" value="P-loop containing nucleotide triphosphate hydrolases"/>
    <property type="match status" value="1"/>
</dbReference>
<evidence type="ECO:0000313" key="11">
    <source>
        <dbReference type="EMBL" id="QDV57800.1"/>
    </source>
</evidence>
<dbReference type="InterPro" id="IPR038454">
    <property type="entry name" value="DnaA_N_sf"/>
</dbReference>
<evidence type="ECO:0000256" key="4">
    <source>
        <dbReference type="ARBA" id="ARBA00022840"/>
    </source>
</evidence>
<feature type="compositionally biased region" description="Low complexity" evidence="9">
    <location>
        <begin position="118"/>
        <end position="127"/>
    </location>
</feature>
<sequence>MSVTETAGAKDLTGELQDALINRVGRDRFRMWFGQITQCHRVGRDVVVDVAAQFALDRIGSRYMIDLRQAVVDVCGEGVSVSLQLAPDKPAQPVEADDAQADSQTESAATLRSDEPSETATPAAAAPSRRRSRGEAPRDNVQPLLQVSSFQSASSDDPVPPRRRRVASWDQIVVGKSNKLAATAARMICDTPGSASPLFLWGTHGTGKTQLMDVVATELRRRHRLRRVISMTAEEFTNDFIGSVTGSGLPGFRRRYRDVDALLIDEVQFLPGKRATSREMLYTIDSIVRAGKQLVFAADRPPMEIPGLGQDLAGRMAGGMVCSLSPLDHEMRTQMLQQLCDAEDLGIDHQMLADIAGNVCGDGRVVSGIACRLKALVSMHDEPVTYDQITEILSDLISIGSSSYGFADIQTAVCNTMGLPKDALQSKGQSRNVSQARMLAMYLAREHTGATYGDIGKYFGQRSHSAVIAATRRIAGDVQDGKTFAIGNRSIPAKQVLESVQNMLRSG</sequence>
<dbReference type="Proteomes" id="UP000316770">
    <property type="component" value="Chromosome"/>
</dbReference>
<evidence type="ECO:0000256" key="1">
    <source>
        <dbReference type="ARBA" id="ARBA00022490"/>
    </source>
</evidence>
<accession>A0A518IXI5</accession>
<dbReference type="GO" id="GO:0005524">
    <property type="term" value="F:ATP binding"/>
    <property type="evidence" value="ECO:0007669"/>
    <property type="project" value="UniProtKB-KW"/>
</dbReference>
<organism evidence="11 12">
    <name type="scientific">Rosistilla oblonga</name>
    <dbReference type="NCBI Taxonomy" id="2527990"/>
    <lineage>
        <taxon>Bacteria</taxon>
        <taxon>Pseudomonadati</taxon>
        <taxon>Planctomycetota</taxon>
        <taxon>Planctomycetia</taxon>
        <taxon>Pirellulales</taxon>
        <taxon>Pirellulaceae</taxon>
        <taxon>Rosistilla</taxon>
    </lineage>
</organism>
<keyword evidence="3 7" id="KW-0547">Nucleotide-binding</keyword>
<dbReference type="PRINTS" id="PR00051">
    <property type="entry name" value="DNAA"/>
</dbReference>
<dbReference type="PANTHER" id="PTHR30050">
    <property type="entry name" value="CHROMOSOMAL REPLICATION INITIATOR PROTEIN DNAA"/>
    <property type="match status" value="1"/>
</dbReference>
<evidence type="ECO:0000259" key="10">
    <source>
        <dbReference type="SMART" id="SM00760"/>
    </source>
</evidence>
<gene>
    <name evidence="11" type="primary">dnaA_2</name>
    <name evidence="11" type="ORF">Mal33_38150</name>
</gene>
<dbReference type="InterPro" id="IPR020591">
    <property type="entry name" value="Chromosome_initiator_DnaA-like"/>
</dbReference>
<dbReference type="Gene3D" id="1.10.8.60">
    <property type="match status" value="1"/>
</dbReference>
<evidence type="ECO:0000256" key="9">
    <source>
        <dbReference type="SAM" id="MobiDB-lite"/>
    </source>
</evidence>
<dbReference type="GO" id="GO:0008289">
    <property type="term" value="F:lipid binding"/>
    <property type="evidence" value="ECO:0007669"/>
    <property type="project" value="UniProtKB-KW"/>
</dbReference>
<dbReference type="SUPFAM" id="SSF48295">
    <property type="entry name" value="TrpR-like"/>
    <property type="match status" value="1"/>
</dbReference>
<keyword evidence="1" id="KW-0963">Cytoplasm</keyword>
<evidence type="ECO:0000256" key="5">
    <source>
        <dbReference type="ARBA" id="ARBA00023121"/>
    </source>
</evidence>
<dbReference type="GO" id="GO:0005886">
    <property type="term" value="C:plasma membrane"/>
    <property type="evidence" value="ECO:0007669"/>
    <property type="project" value="TreeGrafter"/>
</dbReference>
<dbReference type="SUPFAM" id="SSF52540">
    <property type="entry name" value="P-loop containing nucleoside triphosphate hydrolases"/>
    <property type="match status" value="1"/>
</dbReference>
<dbReference type="Pfam" id="PF00308">
    <property type="entry name" value="Bac_DnaA"/>
    <property type="match status" value="1"/>
</dbReference>
<evidence type="ECO:0000313" key="12">
    <source>
        <dbReference type="Proteomes" id="UP000316770"/>
    </source>
</evidence>
<evidence type="ECO:0000256" key="7">
    <source>
        <dbReference type="RuleBase" id="RU000577"/>
    </source>
</evidence>
<reference evidence="11 12" key="1">
    <citation type="submission" date="2019-02" db="EMBL/GenBank/DDBJ databases">
        <title>Deep-cultivation of Planctomycetes and their phenomic and genomic characterization uncovers novel biology.</title>
        <authorList>
            <person name="Wiegand S."/>
            <person name="Jogler M."/>
            <person name="Boedeker C."/>
            <person name="Pinto D."/>
            <person name="Vollmers J."/>
            <person name="Rivas-Marin E."/>
            <person name="Kohn T."/>
            <person name="Peeters S.H."/>
            <person name="Heuer A."/>
            <person name="Rast P."/>
            <person name="Oberbeckmann S."/>
            <person name="Bunk B."/>
            <person name="Jeske O."/>
            <person name="Meyerdierks A."/>
            <person name="Storesund J.E."/>
            <person name="Kallscheuer N."/>
            <person name="Luecker S."/>
            <person name="Lage O.M."/>
            <person name="Pohl T."/>
            <person name="Merkel B.J."/>
            <person name="Hornburger P."/>
            <person name="Mueller R.-W."/>
            <person name="Bruemmer F."/>
            <person name="Labrenz M."/>
            <person name="Spormann A.M."/>
            <person name="Op den Camp H."/>
            <person name="Overmann J."/>
            <person name="Amann R."/>
            <person name="Jetten M.S.M."/>
            <person name="Mascher T."/>
            <person name="Medema M.H."/>
            <person name="Devos D.P."/>
            <person name="Kaster A.-K."/>
            <person name="Ovreas L."/>
            <person name="Rohde M."/>
            <person name="Galperin M.Y."/>
            <person name="Jogler C."/>
        </authorList>
    </citation>
    <scope>NUCLEOTIDE SEQUENCE [LARGE SCALE GENOMIC DNA]</scope>
    <source>
        <strain evidence="11 12">Mal33</strain>
    </source>
</reference>
<feature type="domain" description="Chromosomal replication initiator DnaA C-terminal" evidence="10">
    <location>
        <begin position="405"/>
        <end position="474"/>
    </location>
</feature>
<evidence type="ECO:0000256" key="8">
    <source>
        <dbReference type="RuleBase" id="RU004227"/>
    </source>
</evidence>
<dbReference type="EMBL" id="CP036318">
    <property type="protein sequence ID" value="QDV57800.1"/>
    <property type="molecule type" value="Genomic_DNA"/>
</dbReference>
<name>A0A518IXI5_9BACT</name>
<dbReference type="CDD" id="cd06571">
    <property type="entry name" value="Bac_DnaA_C"/>
    <property type="match status" value="1"/>
</dbReference>
<dbReference type="InterPro" id="IPR010921">
    <property type="entry name" value="Trp_repressor/repl_initiator"/>
</dbReference>
<dbReference type="GO" id="GO:0003688">
    <property type="term" value="F:DNA replication origin binding"/>
    <property type="evidence" value="ECO:0007669"/>
    <property type="project" value="InterPro"/>
</dbReference>
<dbReference type="GO" id="GO:0006275">
    <property type="term" value="P:regulation of DNA replication"/>
    <property type="evidence" value="ECO:0007669"/>
    <property type="project" value="InterPro"/>
</dbReference>
<evidence type="ECO:0000256" key="2">
    <source>
        <dbReference type="ARBA" id="ARBA00022705"/>
    </source>
</evidence>
<keyword evidence="6 7" id="KW-0238">DNA-binding</keyword>
<dbReference type="SMART" id="SM00760">
    <property type="entry name" value="Bac_DnaA_C"/>
    <property type="match status" value="1"/>
</dbReference>
<dbReference type="Gene3D" id="1.10.1750.10">
    <property type="match status" value="1"/>
</dbReference>
<evidence type="ECO:0000256" key="3">
    <source>
        <dbReference type="ARBA" id="ARBA00022741"/>
    </source>
</evidence>
<dbReference type="PANTHER" id="PTHR30050:SF2">
    <property type="entry name" value="CHROMOSOMAL REPLICATION INITIATOR PROTEIN DNAA"/>
    <property type="match status" value="1"/>
</dbReference>
<dbReference type="AlphaFoldDB" id="A0A518IXI5"/>
<dbReference type="CDD" id="cd00009">
    <property type="entry name" value="AAA"/>
    <property type="match status" value="1"/>
</dbReference>
<keyword evidence="2 7" id="KW-0235">DNA replication</keyword>
<keyword evidence="5" id="KW-0446">Lipid-binding</keyword>
<keyword evidence="12" id="KW-1185">Reference proteome</keyword>
<dbReference type="InterPro" id="IPR027417">
    <property type="entry name" value="P-loop_NTPase"/>
</dbReference>
<dbReference type="InterPro" id="IPR013317">
    <property type="entry name" value="DnaA_dom"/>
</dbReference>
<evidence type="ECO:0000256" key="6">
    <source>
        <dbReference type="ARBA" id="ARBA00023125"/>
    </source>
</evidence>
<dbReference type="GO" id="GO:0006270">
    <property type="term" value="P:DNA replication initiation"/>
    <property type="evidence" value="ECO:0007669"/>
    <property type="project" value="InterPro"/>
</dbReference>
<dbReference type="Gene3D" id="3.30.300.180">
    <property type="match status" value="1"/>
</dbReference>
<protein>
    <recommendedName>
        <fullName evidence="7">Chromosomal replication initiator protein DnaA</fullName>
    </recommendedName>
</protein>
<feature type="compositionally biased region" description="Polar residues" evidence="9">
    <location>
        <begin position="101"/>
        <end position="110"/>
    </location>
</feature>
<dbReference type="InterPro" id="IPR018312">
    <property type="entry name" value="Chromosome_initiator_DnaA_CS"/>
</dbReference>
<keyword evidence="4 7" id="KW-0067">ATP-binding</keyword>
<feature type="region of interest" description="Disordered" evidence="9">
    <location>
        <begin position="86"/>
        <end position="166"/>
    </location>
</feature>
<dbReference type="InterPro" id="IPR013159">
    <property type="entry name" value="DnaA_C"/>
</dbReference>